<dbReference type="Pfam" id="PF07910">
    <property type="entry name" value="Peptidase_C78"/>
    <property type="match status" value="1"/>
</dbReference>
<evidence type="ECO:0000256" key="2">
    <source>
        <dbReference type="SAM" id="MobiDB-lite"/>
    </source>
</evidence>
<evidence type="ECO:0000313" key="5">
    <source>
        <dbReference type="Proteomes" id="UP001497453"/>
    </source>
</evidence>
<feature type="compositionally biased region" description="Low complexity" evidence="2">
    <location>
        <begin position="51"/>
        <end position="64"/>
    </location>
</feature>
<feature type="region of interest" description="Disordered" evidence="2">
    <location>
        <begin position="344"/>
        <end position="396"/>
    </location>
</feature>
<evidence type="ECO:0000259" key="3">
    <source>
        <dbReference type="Pfam" id="PF07910"/>
    </source>
</evidence>
<reference evidence="5" key="1">
    <citation type="submission" date="2024-04" db="EMBL/GenBank/DDBJ databases">
        <authorList>
            <person name="Shaw F."/>
            <person name="Minotto A."/>
        </authorList>
    </citation>
    <scope>NUCLEOTIDE SEQUENCE [LARGE SCALE GENOMIC DNA]</scope>
</reference>
<dbReference type="Gene3D" id="3.90.70.130">
    <property type="match status" value="1"/>
</dbReference>
<keyword evidence="1" id="KW-0378">Hydrolase</keyword>
<dbReference type="EMBL" id="OZ037946">
    <property type="protein sequence ID" value="CAL1704282.1"/>
    <property type="molecule type" value="Genomic_DNA"/>
</dbReference>
<feature type="region of interest" description="Disordered" evidence="2">
    <location>
        <begin position="36"/>
        <end position="68"/>
    </location>
</feature>
<sequence length="447" mass="50444">MGKALDEDVQFLYSVAPEPFLCELCAANLDKETPQARQAHYDSHLDNESQASASTSKPKSPTKALPNAKRIFTRERTSEEFWYPSKSTPSPRNHTPSLIPLIRKALLRLHAKGQVQKAYLCFPGAVHVSQELWDAGWGCGYRNFMMACSSMVERDPIYFPLLDDPIPPGVRNLQSWIEQAWHEGFDLEGAEQLRNKLAGTSKWIGTAELYVAFTYRGIPSQLVDFDLTRHGEPLLNWVVEYFAAESDKQSTVNDALRGATPVVVTDKMPFILQHQGHSRTIIGFERRKDGTISLLMFDPTFLPKHVRDAALSIHSGDSSSPVSLSSERHNLSPSKLFNKVMHPYKSERKRKASDTSPTAHSTKRVRNGDIDNDVIVIDSDDENAPGPSRKPSFTPELDPIAVIKPFRLPPDKLKRNDKYQILYFPMTDSWDRSARLARRIVTSVKMV</sequence>
<dbReference type="Proteomes" id="UP001497453">
    <property type="component" value="Chromosome 3"/>
</dbReference>
<dbReference type="InterPro" id="IPR012462">
    <property type="entry name" value="UFSP1/2_DUB_cat"/>
</dbReference>
<name>A0ABP1D8W0_9APHY</name>
<feature type="compositionally biased region" description="Basic and acidic residues" evidence="2">
    <location>
        <begin position="36"/>
        <end position="47"/>
    </location>
</feature>
<evidence type="ECO:0000256" key="1">
    <source>
        <dbReference type="ARBA" id="ARBA00022801"/>
    </source>
</evidence>
<feature type="domain" description="UFSP1/2/DUB catalytic" evidence="3">
    <location>
        <begin position="116"/>
        <end position="304"/>
    </location>
</feature>
<gene>
    <name evidence="4" type="ORF">GFSPODELE1_LOCUS4936</name>
</gene>
<evidence type="ECO:0000313" key="4">
    <source>
        <dbReference type="EMBL" id="CAL1704282.1"/>
    </source>
</evidence>
<proteinExistence type="predicted"/>
<keyword evidence="5" id="KW-1185">Reference proteome</keyword>
<accession>A0ABP1D8W0</accession>
<organism evidence="4 5">
    <name type="scientific">Somion occarium</name>
    <dbReference type="NCBI Taxonomy" id="3059160"/>
    <lineage>
        <taxon>Eukaryota</taxon>
        <taxon>Fungi</taxon>
        <taxon>Dikarya</taxon>
        <taxon>Basidiomycota</taxon>
        <taxon>Agaricomycotina</taxon>
        <taxon>Agaricomycetes</taxon>
        <taxon>Polyporales</taxon>
        <taxon>Cerrenaceae</taxon>
        <taxon>Somion</taxon>
    </lineage>
</organism>
<protein>
    <recommendedName>
        <fullName evidence="3">UFSP1/2/DUB catalytic domain-containing protein</fullName>
    </recommendedName>
</protein>